<feature type="active site" description="Proton acceptor" evidence="9">
    <location>
        <position position="230"/>
    </location>
</feature>
<dbReference type="GO" id="GO:0008408">
    <property type="term" value="F:3'-5' exonuclease activity"/>
    <property type="evidence" value="ECO:0007669"/>
    <property type="project" value="InterPro"/>
</dbReference>
<evidence type="ECO:0000256" key="9">
    <source>
        <dbReference type="HAMAP-Rule" id="MF_02210"/>
    </source>
</evidence>
<organism evidence="11 12">
    <name type="scientific">Escherichia coli</name>
    <dbReference type="NCBI Taxonomy" id="562"/>
    <lineage>
        <taxon>Bacteria</taxon>
        <taxon>Pseudomonadati</taxon>
        <taxon>Pseudomonadota</taxon>
        <taxon>Gammaproteobacteria</taxon>
        <taxon>Enterobacterales</taxon>
        <taxon>Enterobacteriaceae</taxon>
        <taxon>Escherichia</taxon>
    </lineage>
</organism>
<dbReference type="AlphaFoldDB" id="A0A376YDV7"/>
<evidence type="ECO:0000256" key="7">
    <source>
        <dbReference type="ARBA" id="ARBA00067002"/>
    </source>
</evidence>
<dbReference type="NCBIfam" id="NF007025">
    <property type="entry name" value="PRK09491.1"/>
    <property type="match status" value="1"/>
</dbReference>
<accession>A0A376YDV7</accession>
<feature type="active site" description="Proton donor" evidence="9">
    <location>
        <position position="242"/>
    </location>
</feature>
<feature type="domain" description="N-acetyltransferase" evidence="10">
    <location>
        <begin position="129"/>
        <end position="274"/>
    </location>
</feature>
<dbReference type="InterPro" id="IPR004615">
    <property type="entry name" value="DNA_pol_III_psi"/>
</dbReference>
<dbReference type="SUPFAM" id="SSF55729">
    <property type="entry name" value="Acyl-CoA N-acyltransferases (Nat)"/>
    <property type="match status" value="1"/>
</dbReference>
<comment type="catalytic activity">
    <reaction evidence="6 9">
        <text>N-terminal L-alanyl-[ribosomal protein bS18] + acetyl-CoA = N-terminal N(alpha)-acetyl-L-alanyl-[ribosomal protein bS18] + CoA + H(+)</text>
        <dbReference type="Rhea" id="RHEA:43756"/>
        <dbReference type="Rhea" id="RHEA-COMP:10676"/>
        <dbReference type="Rhea" id="RHEA-COMP:10677"/>
        <dbReference type="ChEBI" id="CHEBI:15378"/>
        <dbReference type="ChEBI" id="CHEBI:57287"/>
        <dbReference type="ChEBI" id="CHEBI:57288"/>
        <dbReference type="ChEBI" id="CHEBI:64718"/>
        <dbReference type="ChEBI" id="CHEBI:83683"/>
        <dbReference type="EC" id="2.3.1.266"/>
    </reaction>
</comment>
<evidence type="ECO:0000256" key="2">
    <source>
        <dbReference type="ARBA" id="ARBA00005395"/>
    </source>
</evidence>
<evidence type="ECO:0000256" key="3">
    <source>
        <dbReference type="ARBA" id="ARBA00022490"/>
    </source>
</evidence>
<dbReference type="InterPro" id="IPR006464">
    <property type="entry name" value="AcTrfase_RimI/Ard1"/>
</dbReference>
<feature type="binding site" evidence="9">
    <location>
        <position position="235"/>
    </location>
    <ligand>
        <name>acetyl-CoA</name>
        <dbReference type="ChEBI" id="CHEBI:57288"/>
    </ligand>
</feature>
<comment type="function">
    <text evidence="9">Acetylates the N-terminal alanine of ribosomal protein bS18.</text>
</comment>
<proteinExistence type="inferred from homology"/>
<reference evidence="11 12" key="1">
    <citation type="submission" date="2018-06" db="EMBL/GenBank/DDBJ databases">
        <authorList>
            <consortium name="Pathogen Informatics"/>
            <person name="Doyle S."/>
        </authorList>
    </citation>
    <scope>NUCLEOTIDE SEQUENCE [LARGE SCALE GENOMIC DNA]</scope>
    <source>
        <strain evidence="11 12">NCTC9117</strain>
    </source>
</reference>
<evidence type="ECO:0000313" key="12">
    <source>
        <dbReference type="Proteomes" id="UP000254785"/>
    </source>
</evidence>
<dbReference type="GO" id="GO:0005737">
    <property type="term" value="C:cytoplasm"/>
    <property type="evidence" value="ECO:0007669"/>
    <property type="project" value="UniProtKB-SubCell"/>
</dbReference>
<dbReference type="Gene3D" id="3.40.50.10220">
    <property type="entry name" value="DNA polymerase III, psi subunit"/>
    <property type="match status" value="1"/>
</dbReference>
<dbReference type="InterPro" id="IPR043690">
    <property type="entry name" value="RimI"/>
</dbReference>
<dbReference type="GO" id="GO:0008999">
    <property type="term" value="F:protein-N-terminal-alanine acetyltransferase activity"/>
    <property type="evidence" value="ECO:0007669"/>
    <property type="project" value="UniProtKB-UniRule"/>
</dbReference>
<dbReference type="EMBL" id="UGDC01000003">
    <property type="protein sequence ID" value="STJ82683.1"/>
    <property type="molecule type" value="Genomic_DNA"/>
</dbReference>
<keyword evidence="11" id="KW-0548">Nucleotidyltransferase</keyword>
<dbReference type="InterPro" id="IPR036654">
    <property type="entry name" value="DNA_pol_III_psi_sf"/>
</dbReference>
<evidence type="ECO:0000313" key="11">
    <source>
        <dbReference type="EMBL" id="STJ82683.1"/>
    </source>
</evidence>
<name>A0A376YDV7_ECOLX</name>
<dbReference type="Gene3D" id="3.40.630.30">
    <property type="match status" value="1"/>
</dbReference>
<dbReference type="HAMAP" id="MF_02210">
    <property type="entry name" value="RimI"/>
    <property type="match status" value="1"/>
</dbReference>
<dbReference type="Pfam" id="PF00583">
    <property type="entry name" value="Acetyltransf_1"/>
    <property type="match status" value="1"/>
</dbReference>
<dbReference type="InterPro" id="IPR018382">
    <property type="entry name" value="DNA_pol_III_psi_subgr"/>
</dbReference>
<dbReference type="NCBIfam" id="TIGR00664">
    <property type="entry name" value="DNA_III_psi"/>
    <property type="match status" value="1"/>
</dbReference>
<comment type="caution">
    <text evidence="9">Lacks conserved residue(s) required for the propagation of feature annotation.</text>
</comment>
<comment type="similarity">
    <text evidence="2 9">Belongs to the acetyltransferase family. RimI subfamily.</text>
</comment>
<evidence type="ECO:0000256" key="1">
    <source>
        <dbReference type="ARBA" id="ARBA00004496"/>
    </source>
</evidence>
<dbReference type="Pfam" id="PF03603">
    <property type="entry name" value="DNA_III_psi"/>
    <property type="match status" value="1"/>
</dbReference>
<keyword evidence="5 9" id="KW-0012">Acyltransferase</keyword>
<gene>
    <name evidence="9 11" type="primary">rimI</name>
    <name evidence="11" type="ORF">NCTC9117_05303</name>
</gene>
<evidence type="ECO:0000256" key="8">
    <source>
        <dbReference type="ARBA" id="ARBA00072527"/>
    </source>
</evidence>
<dbReference type="EC" id="2.3.1.266" evidence="7 9"/>
<dbReference type="PANTHER" id="PTHR43420:SF51">
    <property type="entry name" value="PEPTIDYL-LYSINE N-ACETYLTRANSFERASE YIAC"/>
    <property type="match status" value="1"/>
</dbReference>
<feature type="binding site" evidence="9">
    <location>
        <begin position="196"/>
        <end position="198"/>
    </location>
    <ligand>
        <name>acetyl-CoA</name>
        <dbReference type="ChEBI" id="CHEBI:57288"/>
    </ligand>
</feature>
<dbReference type="PANTHER" id="PTHR43420">
    <property type="entry name" value="ACETYLTRANSFERASE"/>
    <property type="match status" value="1"/>
</dbReference>
<dbReference type="NCBIfam" id="TIGR01575">
    <property type="entry name" value="rimI"/>
    <property type="match status" value="1"/>
</dbReference>
<dbReference type="InterPro" id="IPR050680">
    <property type="entry name" value="YpeA/RimI_acetyltransf"/>
</dbReference>
<dbReference type="Proteomes" id="UP000254785">
    <property type="component" value="Unassembled WGS sequence"/>
</dbReference>
<dbReference type="SUPFAM" id="SSF102220">
    <property type="entry name" value="DNA polymerase III psi subunit"/>
    <property type="match status" value="1"/>
</dbReference>
<protein>
    <recommendedName>
        <fullName evidence="8 9">[Ribosomal protein bS18]-alanine N-acetyltransferase</fullName>
        <ecNumber evidence="7 9">2.3.1.266</ecNumber>
    </recommendedName>
</protein>
<evidence type="ECO:0000259" key="10">
    <source>
        <dbReference type="PROSITE" id="PS51186"/>
    </source>
</evidence>
<comment type="subcellular location">
    <subcellularLocation>
        <location evidence="1 9">Cytoplasm</location>
    </subcellularLocation>
</comment>
<dbReference type="InterPro" id="IPR016181">
    <property type="entry name" value="Acyl_CoA_acyltransferase"/>
</dbReference>
<dbReference type="PROSITE" id="PS51186">
    <property type="entry name" value="GNAT"/>
    <property type="match status" value="1"/>
</dbReference>
<dbReference type="FunFam" id="3.40.630.30:FF:000018">
    <property type="entry name" value="[Ribosomal protein S18]-alanine N-acetyltransferase"/>
    <property type="match status" value="1"/>
</dbReference>
<keyword evidence="3 9" id="KW-0963">Cytoplasm</keyword>
<dbReference type="GO" id="GO:0003887">
    <property type="term" value="F:DNA-directed DNA polymerase activity"/>
    <property type="evidence" value="ECO:0007669"/>
    <property type="project" value="InterPro"/>
</dbReference>
<evidence type="ECO:0000256" key="4">
    <source>
        <dbReference type="ARBA" id="ARBA00022679"/>
    </source>
</evidence>
<dbReference type="CDD" id="cd04301">
    <property type="entry name" value="NAT_SF"/>
    <property type="match status" value="1"/>
</dbReference>
<sequence length="275" mass="30791">MTSRRDWQLQQLGITQWSLRRPGALQGEIAIAIPAHVRLVMVANDLPALTDPLVSDVLRALTVSPDQVLQLTPEKIAMLPQGSHCNSWRLGTDEPLSLEGAQVHHRRSPIYGQTQRHAPRYGNKFAHMNTISSLETTDLPAAYHIEQRAHAFPWSEKTFASNQGERYLNFQLTQNGKMAAFAITQVVLDEATLFNIAVDPDYQRQGLGRALLEHLIDELEKRGVATLWLEVRASNAAAIALYESLGFNEATIRRNYYPTTDGREDAIIMALPISM</sequence>
<evidence type="ECO:0000256" key="5">
    <source>
        <dbReference type="ARBA" id="ARBA00023315"/>
    </source>
</evidence>
<keyword evidence="4 9" id="KW-0808">Transferase</keyword>
<evidence type="ECO:0000256" key="6">
    <source>
        <dbReference type="ARBA" id="ARBA00051697"/>
    </source>
</evidence>
<dbReference type="GO" id="GO:0006260">
    <property type="term" value="P:DNA replication"/>
    <property type="evidence" value="ECO:0007669"/>
    <property type="project" value="InterPro"/>
</dbReference>
<dbReference type="InterPro" id="IPR000182">
    <property type="entry name" value="GNAT_dom"/>
</dbReference>